<gene>
    <name evidence="1" type="ORF">SK128_019940</name>
</gene>
<comment type="caution">
    <text evidence="1">The sequence shown here is derived from an EMBL/GenBank/DDBJ whole genome shotgun (WGS) entry which is preliminary data.</text>
</comment>
<dbReference type="Proteomes" id="UP001381693">
    <property type="component" value="Unassembled WGS sequence"/>
</dbReference>
<reference evidence="1 2" key="1">
    <citation type="submission" date="2023-11" db="EMBL/GenBank/DDBJ databases">
        <title>Halocaridina rubra genome assembly.</title>
        <authorList>
            <person name="Smith C."/>
        </authorList>
    </citation>
    <scope>NUCLEOTIDE SEQUENCE [LARGE SCALE GENOMIC DNA]</scope>
    <source>
        <strain evidence="1">EP-1</strain>
        <tissue evidence="1">Whole</tissue>
    </source>
</reference>
<keyword evidence="2" id="KW-1185">Reference proteome</keyword>
<proteinExistence type="predicted"/>
<sequence>MSLPLSSLLDATRCSMFQIDEHCLATSLAIIIIFIMSTEQIIGDVDASYLDRHCNDTDIAANRATLPPHSSRLVWPQPKREGFDKGYTCYNKLNQ</sequence>
<organism evidence="1 2">
    <name type="scientific">Halocaridina rubra</name>
    <name type="common">Hawaiian red shrimp</name>
    <dbReference type="NCBI Taxonomy" id="373956"/>
    <lineage>
        <taxon>Eukaryota</taxon>
        <taxon>Metazoa</taxon>
        <taxon>Ecdysozoa</taxon>
        <taxon>Arthropoda</taxon>
        <taxon>Crustacea</taxon>
        <taxon>Multicrustacea</taxon>
        <taxon>Malacostraca</taxon>
        <taxon>Eumalacostraca</taxon>
        <taxon>Eucarida</taxon>
        <taxon>Decapoda</taxon>
        <taxon>Pleocyemata</taxon>
        <taxon>Caridea</taxon>
        <taxon>Atyoidea</taxon>
        <taxon>Atyidae</taxon>
        <taxon>Halocaridina</taxon>
    </lineage>
</organism>
<dbReference type="EMBL" id="JAXCGZ010011357">
    <property type="protein sequence ID" value="KAK7075152.1"/>
    <property type="molecule type" value="Genomic_DNA"/>
</dbReference>
<protein>
    <submittedName>
        <fullName evidence="1">Uncharacterized protein</fullName>
    </submittedName>
</protein>
<name>A0AAN8X268_HALRR</name>
<evidence type="ECO:0000313" key="2">
    <source>
        <dbReference type="Proteomes" id="UP001381693"/>
    </source>
</evidence>
<accession>A0AAN8X268</accession>
<dbReference type="AlphaFoldDB" id="A0AAN8X268"/>
<evidence type="ECO:0000313" key="1">
    <source>
        <dbReference type="EMBL" id="KAK7075152.1"/>
    </source>
</evidence>